<keyword evidence="1" id="KW-0378">Hydrolase</keyword>
<dbReference type="InterPro" id="IPR029021">
    <property type="entry name" value="Prot-tyrosine_phosphatase-like"/>
</dbReference>
<protein>
    <submittedName>
        <fullName evidence="1">Protein-tyrosine-phosphatase</fullName>
        <ecNumber evidence="1">3.1.3.48</ecNumber>
    </submittedName>
</protein>
<evidence type="ECO:0000313" key="2">
    <source>
        <dbReference type="Proteomes" id="UP000011185"/>
    </source>
</evidence>
<dbReference type="HOGENOM" id="CLU_810299_0_0_1"/>
<dbReference type="SUPFAM" id="SSF52799">
    <property type="entry name" value="(Phosphotyrosine protein) phosphatases II"/>
    <property type="match status" value="1"/>
</dbReference>
<dbReference type="Pfam" id="PF14566">
    <property type="entry name" value="PTPlike_phytase"/>
    <property type="match status" value="1"/>
</dbReference>
<feature type="non-terminal residue" evidence="1">
    <location>
        <position position="1"/>
    </location>
</feature>
<dbReference type="Gene3D" id="3.90.190.10">
    <property type="entry name" value="Protein tyrosine phosphatase superfamily"/>
    <property type="match status" value="1"/>
</dbReference>
<evidence type="ECO:0000313" key="1">
    <source>
        <dbReference type="EMBL" id="ELQ76216.1"/>
    </source>
</evidence>
<sequence length="343" mass="40356">VLSTMTILKNDYFRGFSLFESMYRIDGIFNMRYIRVLDHLIVGCAMPKANAIKKLLLKVLKEHQKKNAAIHWFCMREEPVIYVNNTPYVLRRYSVPYDNIEITGIDSNIVHKMEVQLKKDIYDEIKDNLLLVHDETLVKGTCVITHKWVEVEAVKTMREVYNIKSLIFHRVPISDERAPMPRLISYLYDTLCKVKGEMVLFFNCQMGRGRTTTFMILSYMTLIRNSLDTLPWETIEYRKPRFILIQQLLKFLPNARSSKKFADFAIDNFDHIENIRDIIEELAKSSVTKNIEKAQAFLLRYMYVICFAEFILGKETSFTDFLLNRPEIQELVASNLNTDLKFI</sequence>
<dbReference type="OrthoDB" id="66369at2759"/>
<organism evidence="1 2">
    <name type="scientific">Trachipleistophora hominis</name>
    <name type="common">Microsporidian parasite</name>
    <dbReference type="NCBI Taxonomy" id="72359"/>
    <lineage>
        <taxon>Eukaryota</taxon>
        <taxon>Fungi</taxon>
        <taxon>Fungi incertae sedis</taxon>
        <taxon>Microsporidia</taxon>
        <taxon>Pleistophoridae</taxon>
        <taxon>Trachipleistophora</taxon>
    </lineage>
</organism>
<keyword evidence="2" id="KW-1185">Reference proteome</keyword>
<name>L7JYW5_TRAHO</name>
<dbReference type="InParanoid" id="L7JYW5"/>
<dbReference type="EC" id="3.1.3.48" evidence="1"/>
<dbReference type="VEuPathDB" id="MicrosporidiaDB:THOM_0827"/>
<dbReference type="AlphaFoldDB" id="L7JYW5"/>
<dbReference type="Proteomes" id="UP000011185">
    <property type="component" value="Unassembled WGS sequence"/>
</dbReference>
<gene>
    <name evidence="1" type="ORF">THOM_0827</name>
</gene>
<dbReference type="GO" id="GO:0004725">
    <property type="term" value="F:protein tyrosine phosphatase activity"/>
    <property type="evidence" value="ECO:0007669"/>
    <property type="project" value="UniProtKB-EC"/>
</dbReference>
<reference evidence="1 2" key="1">
    <citation type="journal article" date="2012" name="PLoS Pathog.">
        <title>The genome of the obligate intracellular parasite Trachipleistophora hominis: new insights into microsporidian genome dynamics and reductive evolution.</title>
        <authorList>
            <person name="Heinz E."/>
            <person name="Williams T.A."/>
            <person name="Nakjang S."/>
            <person name="Noel C.J."/>
            <person name="Swan D.C."/>
            <person name="Goldberg A.V."/>
            <person name="Harris S.R."/>
            <person name="Weinmaier T."/>
            <person name="Markert S."/>
            <person name="Becher D."/>
            <person name="Bernhardt J."/>
            <person name="Dagan T."/>
            <person name="Hacker C."/>
            <person name="Lucocq J.M."/>
            <person name="Schweder T."/>
            <person name="Rattei T."/>
            <person name="Hall N."/>
            <person name="Hirt R.P."/>
            <person name="Embley T.M."/>
        </authorList>
    </citation>
    <scope>NUCLEOTIDE SEQUENCE [LARGE SCALE GENOMIC DNA]</scope>
</reference>
<proteinExistence type="predicted"/>
<dbReference type="EMBL" id="JH993860">
    <property type="protein sequence ID" value="ELQ76216.1"/>
    <property type="molecule type" value="Genomic_DNA"/>
</dbReference>
<accession>L7JYW5</accession>
<dbReference type="SMART" id="SM01301">
    <property type="entry name" value="PTPlike_phytase"/>
    <property type="match status" value="1"/>
</dbReference>